<dbReference type="Gene3D" id="2.60.40.1080">
    <property type="match status" value="1"/>
</dbReference>
<comment type="caution">
    <text evidence="5">The sequence shown here is derived from an EMBL/GenBank/DDBJ whole genome shotgun (WGS) entry which is preliminary data.</text>
</comment>
<evidence type="ECO:0000313" key="6">
    <source>
        <dbReference type="Proteomes" id="UP000004893"/>
    </source>
</evidence>
<name>C0C5X3_9FIRM</name>
<proteinExistence type="predicted"/>
<feature type="chain" id="PRO_5039506312" evidence="3">
    <location>
        <begin position="22"/>
        <end position="1866"/>
    </location>
</feature>
<dbReference type="InterPro" id="IPR044060">
    <property type="entry name" value="Bacterial_rp_domain"/>
</dbReference>
<reference evidence="5" key="2">
    <citation type="submission" date="2013-06" db="EMBL/GenBank/DDBJ databases">
        <title>Draft genome sequence of Clostridium hylemonae (DSM 15053).</title>
        <authorList>
            <person name="Sudarsanam P."/>
            <person name="Ley R."/>
            <person name="Guruge J."/>
            <person name="Turnbaugh P.J."/>
            <person name="Mahowald M."/>
            <person name="Liep D."/>
            <person name="Gordon J."/>
        </authorList>
    </citation>
    <scope>NUCLEOTIDE SEQUENCE</scope>
    <source>
        <strain evidence="5">DSM 15053</strain>
    </source>
</reference>
<reference evidence="5" key="1">
    <citation type="submission" date="2009-02" db="EMBL/GenBank/DDBJ databases">
        <authorList>
            <person name="Fulton L."/>
            <person name="Clifton S."/>
            <person name="Fulton B."/>
            <person name="Xu J."/>
            <person name="Minx P."/>
            <person name="Pepin K.H."/>
            <person name="Johnson M."/>
            <person name="Bhonagiri V."/>
            <person name="Nash W.E."/>
            <person name="Mardis E.R."/>
            <person name="Wilson R.K."/>
        </authorList>
    </citation>
    <scope>NUCLEOTIDE SEQUENCE [LARGE SCALE GENOMIC DNA]</scope>
    <source>
        <strain evidence="5">DSM 15053</strain>
    </source>
</reference>
<dbReference type="Pfam" id="PF18676">
    <property type="entry name" value="MBG_2"/>
    <property type="match status" value="1"/>
</dbReference>
<organism evidence="5 6">
    <name type="scientific">[Clostridium] hylemonae DSM 15053</name>
    <dbReference type="NCBI Taxonomy" id="553973"/>
    <lineage>
        <taxon>Bacteria</taxon>
        <taxon>Bacillati</taxon>
        <taxon>Bacillota</taxon>
        <taxon>Clostridia</taxon>
        <taxon>Lachnospirales</taxon>
        <taxon>Lachnospiraceae</taxon>
    </lineage>
</organism>
<dbReference type="InterPro" id="IPR041286">
    <property type="entry name" value="MBG_2"/>
</dbReference>
<feature type="region of interest" description="Disordered" evidence="2">
    <location>
        <begin position="215"/>
        <end position="237"/>
    </location>
</feature>
<dbReference type="STRING" id="553973.CLOHYLEM_07510"/>
<dbReference type="Pfam" id="PF02368">
    <property type="entry name" value="Big_2"/>
    <property type="match status" value="1"/>
</dbReference>
<feature type="region of interest" description="Disordered" evidence="2">
    <location>
        <begin position="1730"/>
        <end position="1763"/>
    </location>
</feature>
<dbReference type="eggNOG" id="COG2982">
    <property type="taxonomic scope" value="Bacteria"/>
</dbReference>
<evidence type="ECO:0000256" key="1">
    <source>
        <dbReference type="ARBA" id="ARBA00004196"/>
    </source>
</evidence>
<sequence>MKKLRKWIALLLAVVLVGANAVYSMSSALWASEIESQEEAAGSQTPNETEVNEQVQSSTEGVNVQVVEEKPEQKQSQPAAQKTETQPSGGQQDHNSEPAGQEPEADAPSEVKYEVIIHKPEVDGGTVKAWTSGDRRTVTYDASGRYKEEVAEGTAYNIEITADAGYEIDKVTGRNEDEISPAGTDGNISTYTIAGIAEDKEIFISFKEIKAEKTENNAVLSSNDNKTAERTDAGDTAAAESIKIRGNNKVMAGQSVELYADVEPEDAAGDITWTSSDPSAAEVTAEGDSSRQARVTGVKAGEVTVTAATQDGKVNTSFNITVKEKYTVNYYDQNNFLVKSEEVQPGTFLQGYTFTAPENQSFLGWYWQGRYLSNDEITQLEVTSDMNLHAVCVNIYTVTYRYGWDGAATTKSETEHVTAGGQPQTVPSVIKASTTGRNAKITAVDAAGYVFTGWKNEETGETVNNPAEAGISSDTTYVAQYEKESGNKFTLRTGSSGVKVYYAFKKQNGTPQDITDLAQLPVGSSITMNAAGNARILFYVSVERGYMTDTVYAPVSSNMAGEYFSFEKKHPDSTYYYFADQSNKAHEELGCDYWFTFGTWNNGNADRWFTITANPVKHTVVYDSAGGTPEPADTNKYTIHDTVTLSSERPEKTGYTFAGWKLEQTGDVYQPGSRIVMDEIYDDLNGSTQLKFTAQWKEHEQRIEGTIDNGTARFVSDEAVDEAEADNEVIGYVTSAGRSPEVSFKASEGYFISKVTVSKDGQTTTNRNVYGRKEYTYPPQSNVTTDIMVNVETEAEDAYIIFHRNDGSENDIVNTLTGKTGQTLVNTDMPSDIEGPEGYVFEGWYKTKDCEEGDKVTKLPSAYPAGETHYYAKWVRDTSVFDAALKGYEGVYDADRHGITFDISDKLLAGEAVSYETESAGKTEDNPQFTDVTEQKVTVTVTDKENGNTVWKGTASVKITPAELSVKTEGAEKVYDGDKLTAAGNISGFVKGETAAFEVTGSQTEVGGSLNTYDITWNGSAKKDNYIVKEDLGTLKVTEYAEQITVTTTGGIYTYDGAEHKAKVEVSQLPKGYYVEEASTDAKAADVTKEAVEARCDKLVIKNVSGEDVTGKLNITYKNGSIVVNPARLTVVTESAEKPYDGGALKAGGKMDGLVNGETAAFTVTGSQTKAGSSTNTYKIDWNGTAKESNYAVHETLGTLTVLEYADEIVVLTEGGEFTYDGSEHKAVVEVRNLPAGYSAEAYSDAAVTDVTTDKVTAACDHLVIKNADGQDITTKLRIRYVDGSIQVNPAVLTAVTYSADKEYDGTALTADGSISGFADNEDAEFAVTGTQTDAGTSLNDYDIRWTNAKESNYVISETKGTLKVDPKKVTITVDDSRKLYGEPDSPDSYTGSISPALVNGSDLGAVTYKRTGAGGDDNEKVGIYKDVLTADYTSNSNYDVKVVPGTFEIAGQITYDGNGSTSGSVPVDGAEYSYEADIQIMDRGELKRDGALFLGWSTVQSPLITTQAMEDEAMESIVGASVKMGRESVVLYAVWAVDIAGPGTGPDDVPDYKEFKVTYDGNGDQVTGSVEDTGLYEENYEYTVKDNGFQRAGYVFDGWNTQADGNGMSVKPDESYTITGDVTFYAQWEEDVIGEGENPNEPDGIPDRYQAVVYFEAVNGTVSIDKTVVTLYDMDGNPSELGIGTLQYTAEARAAGGYTQSSLTWTPQTPVVGMKITGTRTFTAEFDREETPAAVTPGGTTPGGTTPDGTNPGGTAPDGNNTVTPAAVIQAITEPVAELAEGIGNAIGDNVRQLVQSDDEGVPLANRASKDHKCCILHFLLVLLALIVEIEYTRSMKKRQRRIFELREEIALADKDIEAGKNQAA</sequence>
<dbReference type="InterPro" id="IPR013378">
    <property type="entry name" value="InlB-like_B-rpt"/>
</dbReference>
<evidence type="ECO:0000256" key="2">
    <source>
        <dbReference type="SAM" id="MobiDB-lite"/>
    </source>
</evidence>
<keyword evidence="3" id="KW-0732">Signal</keyword>
<accession>C0C5X3</accession>
<keyword evidence="6" id="KW-1185">Reference proteome</keyword>
<dbReference type="SUPFAM" id="SSF49373">
    <property type="entry name" value="Invasin/intimin cell-adhesion fragments"/>
    <property type="match status" value="1"/>
</dbReference>
<dbReference type="GO" id="GO:0030313">
    <property type="term" value="C:cell envelope"/>
    <property type="evidence" value="ECO:0007669"/>
    <property type="project" value="UniProtKB-SubCell"/>
</dbReference>
<evidence type="ECO:0000256" key="3">
    <source>
        <dbReference type="SAM" id="SignalP"/>
    </source>
</evidence>
<feature type="domain" description="BIG2" evidence="4">
    <location>
        <begin position="238"/>
        <end position="319"/>
    </location>
</feature>
<evidence type="ECO:0000259" key="4">
    <source>
        <dbReference type="SMART" id="SM00635"/>
    </source>
</evidence>
<evidence type="ECO:0000313" key="5">
    <source>
        <dbReference type="EMBL" id="EEG72507.1"/>
    </source>
</evidence>
<dbReference type="Gene3D" id="2.60.40.4270">
    <property type="entry name" value="Listeria-Bacteroides repeat domain"/>
    <property type="match status" value="3"/>
</dbReference>
<feature type="signal peptide" evidence="3">
    <location>
        <begin position="1"/>
        <end position="21"/>
    </location>
</feature>
<feature type="compositionally biased region" description="Polar residues" evidence="2">
    <location>
        <begin position="74"/>
        <end position="93"/>
    </location>
</feature>
<dbReference type="SMART" id="SM00635">
    <property type="entry name" value="BID_2"/>
    <property type="match status" value="1"/>
</dbReference>
<dbReference type="InterPro" id="IPR003343">
    <property type="entry name" value="Big_2"/>
</dbReference>
<dbReference type="Proteomes" id="UP000004893">
    <property type="component" value="Unassembled WGS sequence"/>
</dbReference>
<comment type="subcellular location">
    <subcellularLocation>
        <location evidence="1">Cell envelope</location>
    </subcellularLocation>
</comment>
<dbReference type="InterPro" id="IPR042229">
    <property type="entry name" value="Listeria/Bacterioides_rpt_sf"/>
</dbReference>
<dbReference type="eggNOG" id="COG4886">
    <property type="taxonomic scope" value="Bacteria"/>
</dbReference>
<dbReference type="EMBL" id="ABYI02000041">
    <property type="protein sequence ID" value="EEG72507.1"/>
    <property type="molecule type" value="Genomic_DNA"/>
</dbReference>
<feature type="compositionally biased region" description="Low complexity" evidence="2">
    <location>
        <begin position="1733"/>
        <end position="1763"/>
    </location>
</feature>
<dbReference type="OrthoDB" id="9802773at2"/>
<dbReference type="HOGENOM" id="CLU_236528_0_0_9"/>
<dbReference type="InterPro" id="IPR008964">
    <property type="entry name" value="Invasin/intimin_cell_adhesion"/>
</dbReference>
<protein>
    <submittedName>
        <fullName evidence="5">Repeat protein</fullName>
    </submittedName>
</protein>
<gene>
    <name evidence="5" type="ORF">CLOHYLEM_07510</name>
</gene>
<dbReference type="NCBIfam" id="TIGR02543">
    <property type="entry name" value="List_Bact_rpt"/>
    <property type="match status" value="3"/>
</dbReference>
<feature type="compositionally biased region" description="Polar residues" evidence="2">
    <location>
        <begin position="42"/>
        <end position="62"/>
    </location>
</feature>
<feature type="compositionally biased region" description="Polar residues" evidence="2">
    <location>
        <begin position="216"/>
        <end position="225"/>
    </location>
</feature>
<feature type="region of interest" description="Disordered" evidence="2">
    <location>
        <begin position="36"/>
        <end position="108"/>
    </location>
</feature>
<dbReference type="RefSeq" id="WP_006444856.1">
    <property type="nucleotide sequence ID" value="NZ_CP036524.1"/>
</dbReference>
<dbReference type="Pfam" id="PF18998">
    <property type="entry name" value="Flg_new_2"/>
    <property type="match status" value="1"/>
</dbReference>
<dbReference type="Pfam" id="PF09479">
    <property type="entry name" value="Flg_new"/>
    <property type="match status" value="3"/>
</dbReference>